<dbReference type="GO" id="GO:0006636">
    <property type="term" value="P:unsaturated fatty acid biosynthetic process"/>
    <property type="evidence" value="ECO:0007669"/>
    <property type="project" value="UniProtKB-UniRule"/>
</dbReference>
<dbReference type="PANTHER" id="PTHR11351">
    <property type="entry name" value="ACYL-COA DESATURASE"/>
    <property type="match status" value="1"/>
</dbReference>
<keyword evidence="5 15" id="KW-0812">Transmembrane</keyword>
<feature type="domain" description="Cytochrome b5 heme-binding" evidence="17">
    <location>
        <begin position="331"/>
        <end position="422"/>
    </location>
</feature>
<evidence type="ECO:0000259" key="17">
    <source>
        <dbReference type="PROSITE" id="PS50255"/>
    </source>
</evidence>
<dbReference type="EMBL" id="KV425551">
    <property type="protein sequence ID" value="KZT30771.1"/>
    <property type="molecule type" value="Genomic_DNA"/>
</dbReference>
<feature type="transmembrane region" description="Helical" evidence="16">
    <location>
        <begin position="12"/>
        <end position="33"/>
    </location>
</feature>
<keyword evidence="7 14" id="KW-0276">Fatty acid metabolism</keyword>
<evidence type="ECO:0000313" key="18">
    <source>
        <dbReference type="EMBL" id="KZT30771.1"/>
    </source>
</evidence>
<dbReference type="STRING" id="1314782.A0A165W772"/>
<dbReference type="AlphaFoldDB" id="A0A165W772"/>
<feature type="transmembrane region" description="Helical" evidence="16">
    <location>
        <begin position="169"/>
        <end position="190"/>
    </location>
</feature>
<evidence type="ECO:0000313" key="19">
    <source>
        <dbReference type="Proteomes" id="UP000076761"/>
    </source>
</evidence>
<protein>
    <recommendedName>
        <fullName evidence="14">Acyl-CoA desaturase</fullName>
        <ecNumber evidence="14">1.14.19.1</ecNumber>
    </recommendedName>
</protein>
<feature type="transmembrane region" description="Helical" evidence="16">
    <location>
        <begin position="39"/>
        <end position="62"/>
    </location>
</feature>
<evidence type="ECO:0000256" key="4">
    <source>
        <dbReference type="ARBA" id="ARBA00022617"/>
    </source>
</evidence>
<comment type="domain">
    <text evidence="15">The histidine box domains are involved in binding the catalytic metal ions.</text>
</comment>
<evidence type="ECO:0000256" key="14">
    <source>
        <dbReference type="PIRNR" id="PIRNR000345"/>
    </source>
</evidence>
<dbReference type="InterPro" id="IPR001199">
    <property type="entry name" value="Cyt_B5-like_heme/steroid-bd"/>
</dbReference>
<comment type="similarity">
    <text evidence="2 14 15">Belongs to the fatty acid desaturase type 1 family.</text>
</comment>
<comment type="function">
    <text evidence="14">Stearoyl-CoA desaturase that utilizes O(2) and electrons from reduced cytochrome b5 to introduce the first double bond into saturated fatty acyl-CoA substrates.</text>
</comment>
<dbReference type="PANTHER" id="PTHR11351:SF31">
    <property type="entry name" value="DESATURASE 1, ISOFORM A-RELATED"/>
    <property type="match status" value="1"/>
</dbReference>
<proteinExistence type="inferred from homology"/>
<evidence type="ECO:0000256" key="3">
    <source>
        <dbReference type="ARBA" id="ARBA00022516"/>
    </source>
</evidence>
<dbReference type="Proteomes" id="UP000076761">
    <property type="component" value="Unassembled WGS sequence"/>
</dbReference>
<keyword evidence="14" id="KW-0813">Transport</keyword>
<evidence type="ECO:0000256" key="9">
    <source>
        <dbReference type="ARBA" id="ARBA00023002"/>
    </source>
</evidence>
<keyword evidence="11 14" id="KW-0443">Lipid metabolism</keyword>
<evidence type="ECO:0000256" key="13">
    <source>
        <dbReference type="ARBA" id="ARBA00023160"/>
    </source>
</evidence>
<dbReference type="SUPFAM" id="SSF55856">
    <property type="entry name" value="Cytochrome b5-like heme/steroid binding domain"/>
    <property type="match status" value="1"/>
</dbReference>
<evidence type="ECO:0000256" key="5">
    <source>
        <dbReference type="ARBA" id="ARBA00022692"/>
    </source>
</evidence>
<dbReference type="GO" id="GO:0005506">
    <property type="term" value="F:iron ion binding"/>
    <property type="evidence" value="ECO:0007669"/>
    <property type="project" value="TreeGrafter"/>
</dbReference>
<dbReference type="InterPro" id="IPR015876">
    <property type="entry name" value="Acyl-CoA_DS"/>
</dbReference>
<accession>A0A165W772</accession>
<keyword evidence="19" id="KW-1185">Reference proteome</keyword>
<dbReference type="PIRSF" id="PIRSF000345">
    <property type="entry name" value="OLE1"/>
    <property type="match status" value="1"/>
</dbReference>
<dbReference type="InterPro" id="IPR009160">
    <property type="entry name" value="Acyl-CoA_deSatase_haem/ster-bd"/>
</dbReference>
<reference evidence="18 19" key="1">
    <citation type="journal article" date="2016" name="Mol. Biol. Evol.">
        <title>Comparative Genomics of Early-Diverging Mushroom-Forming Fungi Provides Insights into the Origins of Lignocellulose Decay Capabilities.</title>
        <authorList>
            <person name="Nagy L.G."/>
            <person name="Riley R."/>
            <person name="Tritt A."/>
            <person name="Adam C."/>
            <person name="Daum C."/>
            <person name="Floudas D."/>
            <person name="Sun H."/>
            <person name="Yadav J.S."/>
            <person name="Pangilinan J."/>
            <person name="Larsson K.H."/>
            <person name="Matsuura K."/>
            <person name="Barry K."/>
            <person name="Labutti K."/>
            <person name="Kuo R."/>
            <person name="Ohm R.A."/>
            <person name="Bhattacharya S.S."/>
            <person name="Shirouzu T."/>
            <person name="Yoshinaga Y."/>
            <person name="Martin F.M."/>
            <person name="Grigoriev I.V."/>
            <person name="Hibbett D.S."/>
        </authorList>
    </citation>
    <scope>NUCLEOTIDE SEQUENCE [LARGE SCALE GENOMIC DNA]</scope>
    <source>
        <strain evidence="18 19">HHB14362 ss-1</strain>
    </source>
</reference>
<keyword evidence="6 14" id="KW-0479">Metal-binding</keyword>
<dbReference type="EC" id="1.14.19.1" evidence="14"/>
<dbReference type="CDD" id="cd03505">
    <property type="entry name" value="Delta9-FADS-like"/>
    <property type="match status" value="1"/>
</dbReference>
<dbReference type="GO" id="GO:0020037">
    <property type="term" value="F:heme binding"/>
    <property type="evidence" value="ECO:0007669"/>
    <property type="project" value="InterPro"/>
</dbReference>
<dbReference type="InterPro" id="IPR036400">
    <property type="entry name" value="Cyt_B5-like_heme/steroid_sf"/>
</dbReference>
<evidence type="ECO:0000256" key="15">
    <source>
        <dbReference type="RuleBase" id="RU000581"/>
    </source>
</evidence>
<name>A0A165W772_9AGAM</name>
<comment type="catalytic activity">
    <reaction evidence="14">
        <text>octadecanoyl-CoA + 2 Fe(II)-[cytochrome b5] + O2 + 2 H(+) = (9Z)-octadecenoyl-CoA + 2 Fe(III)-[cytochrome b5] + 2 H2O</text>
        <dbReference type="Rhea" id="RHEA:19721"/>
        <dbReference type="Rhea" id="RHEA-COMP:10438"/>
        <dbReference type="Rhea" id="RHEA-COMP:10439"/>
        <dbReference type="ChEBI" id="CHEBI:15377"/>
        <dbReference type="ChEBI" id="CHEBI:15378"/>
        <dbReference type="ChEBI" id="CHEBI:15379"/>
        <dbReference type="ChEBI" id="CHEBI:29033"/>
        <dbReference type="ChEBI" id="CHEBI:29034"/>
        <dbReference type="ChEBI" id="CHEBI:57387"/>
        <dbReference type="ChEBI" id="CHEBI:57394"/>
        <dbReference type="EC" id="1.14.19.1"/>
    </reaction>
</comment>
<sequence length="422" mass="48482">MSSSFQTRRPKIWWSNGGFFVAAHVIAMVGMYYKPFYAVPRATLVLAFVLWQLAEFGITIGYHRLWSHRAFRATLGARVVLAVLGSSAFQGSIKNVRSLTLSITQWWCLRHRLHHRFTDDPVHDPYSATRGLLFSHVGWIFFKPVYEKMSLVDREDLENDPVVAWQHKYFVLLAFGLGLGFPTLLGALWGDALGSFIWAGLTARIFIWHCTFLVNSLAHWDGLQPYSDENTSRGNFILAVLTAGEGNHNFHVRKAGDLNHAFPHDFRSGPSWLDWDPSKWIILGLHKLGFVYSLRTAREVDIEDAREYMREKGHHHMHDKEGEADGAEWTGEVWSREDMERYVEEKPERCVLVLDGFLVDATAYMKEHPGGSQLLRGYSIRQRKPDSDERWRDASWAFDGGLNNHSRAAKKRLAELRIARLT</sequence>
<keyword evidence="8 16" id="KW-1133">Transmembrane helix</keyword>
<organism evidence="18 19">
    <name type="scientific">Neolentinus lepideus HHB14362 ss-1</name>
    <dbReference type="NCBI Taxonomy" id="1314782"/>
    <lineage>
        <taxon>Eukaryota</taxon>
        <taxon>Fungi</taxon>
        <taxon>Dikarya</taxon>
        <taxon>Basidiomycota</taxon>
        <taxon>Agaricomycotina</taxon>
        <taxon>Agaricomycetes</taxon>
        <taxon>Gloeophyllales</taxon>
        <taxon>Gloeophyllaceae</taxon>
        <taxon>Neolentinus</taxon>
    </lineage>
</organism>
<keyword evidence="12 16" id="KW-0472">Membrane</keyword>
<evidence type="ECO:0000256" key="2">
    <source>
        <dbReference type="ARBA" id="ARBA00009295"/>
    </source>
</evidence>
<dbReference type="PROSITE" id="PS00191">
    <property type="entry name" value="CYTOCHROME_B5_1"/>
    <property type="match status" value="1"/>
</dbReference>
<evidence type="ECO:0000256" key="11">
    <source>
        <dbReference type="ARBA" id="ARBA00023098"/>
    </source>
</evidence>
<dbReference type="PROSITE" id="PS50255">
    <property type="entry name" value="CYTOCHROME_B5_2"/>
    <property type="match status" value="1"/>
</dbReference>
<evidence type="ECO:0000256" key="6">
    <source>
        <dbReference type="ARBA" id="ARBA00022723"/>
    </source>
</evidence>
<keyword evidence="13 14" id="KW-0275">Fatty acid biosynthesis</keyword>
<dbReference type="Gene3D" id="3.10.120.10">
    <property type="entry name" value="Cytochrome b5-like heme/steroid binding domain"/>
    <property type="match status" value="1"/>
</dbReference>
<evidence type="ECO:0000256" key="1">
    <source>
        <dbReference type="ARBA" id="ARBA00004141"/>
    </source>
</evidence>
<evidence type="ECO:0000256" key="7">
    <source>
        <dbReference type="ARBA" id="ARBA00022832"/>
    </source>
</evidence>
<evidence type="ECO:0000256" key="16">
    <source>
        <dbReference type="SAM" id="Phobius"/>
    </source>
</evidence>
<comment type="cofactor">
    <cofactor evidence="14">
        <name>Fe(2+)</name>
        <dbReference type="ChEBI" id="CHEBI:29033"/>
    </cofactor>
    <text evidence="14">Expected to bind 2 Fe(2+) ions per subunit.</text>
</comment>
<dbReference type="InParanoid" id="A0A165W772"/>
<dbReference type="InterPro" id="IPR018506">
    <property type="entry name" value="Cyt_B5_heme-BS"/>
</dbReference>
<evidence type="ECO:0000256" key="12">
    <source>
        <dbReference type="ARBA" id="ARBA00023136"/>
    </source>
</evidence>
<gene>
    <name evidence="18" type="ORF">NEOLEDRAFT_1174148</name>
</gene>
<evidence type="ECO:0000256" key="10">
    <source>
        <dbReference type="ARBA" id="ARBA00023004"/>
    </source>
</evidence>
<dbReference type="GO" id="GO:0005789">
    <property type="term" value="C:endoplasmic reticulum membrane"/>
    <property type="evidence" value="ECO:0007669"/>
    <property type="project" value="TreeGrafter"/>
</dbReference>
<comment type="subcellular location">
    <subcellularLocation>
        <location evidence="1">Membrane</location>
        <topology evidence="1">Multi-pass membrane protein</topology>
    </subcellularLocation>
</comment>
<keyword evidence="9 14" id="KW-0560">Oxidoreductase</keyword>
<keyword evidence="14" id="KW-0249">Electron transport</keyword>
<dbReference type="GO" id="GO:0004768">
    <property type="term" value="F:stearoyl-CoA 9-desaturase activity"/>
    <property type="evidence" value="ECO:0007669"/>
    <property type="project" value="UniProtKB-UniRule"/>
</dbReference>
<evidence type="ECO:0000256" key="8">
    <source>
        <dbReference type="ARBA" id="ARBA00022989"/>
    </source>
</evidence>
<keyword evidence="4 14" id="KW-0349">Heme</keyword>
<keyword evidence="10 14" id="KW-0408">Iron</keyword>
<dbReference type="OrthoDB" id="10260134at2759"/>
<keyword evidence="3 14" id="KW-0444">Lipid biosynthesis</keyword>
<dbReference type="PRINTS" id="PR00075">
    <property type="entry name" value="FACDDSATRASE"/>
</dbReference>